<keyword evidence="2" id="KW-1185">Reference proteome</keyword>
<protein>
    <submittedName>
        <fullName evidence="1">U32 family peptidase</fullName>
    </submittedName>
</protein>
<organism evidence="1 2">
    <name type="scientific">Paenibacillus lutrae</name>
    <dbReference type="NCBI Taxonomy" id="2078573"/>
    <lineage>
        <taxon>Bacteria</taxon>
        <taxon>Bacillati</taxon>
        <taxon>Bacillota</taxon>
        <taxon>Bacilli</taxon>
        <taxon>Bacillales</taxon>
        <taxon>Paenibacillaceae</taxon>
        <taxon>Paenibacillus</taxon>
    </lineage>
</organism>
<sequence>MRKKPELLVTAGSAEEVIQFIDAGADAVLVGEAAFGLRLSGDIMIDELASLVPLAHERSAQIYVAVNNVFDNEGIAKVEDYLKKLAELQVDAVVYGDPAVLRIVRMHGLQLRLHWNAEMSVTNYRAANYWAARGAVRAVLARELNLEEILEFKRGAKLEVQVQVHGMTNIYHSKRNLLGNYIEHLGKDAAAIDRSMDNGLFLIEQERLEERFPIYEDPNGTHVMSSDDVCMLEDLHELLAADIDSLRIEGILKSTEYIETVIRAYRTAIDLYAADPDAYSFNEEWLDAIRRLQDPDRELSFGFFYKEQVY</sequence>
<name>A0A7X3FH76_9BACL</name>
<dbReference type="RefSeq" id="WP_157334670.1">
    <property type="nucleotide sequence ID" value="NZ_RHLK01000003.1"/>
</dbReference>
<dbReference type="InterPro" id="IPR001539">
    <property type="entry name" value="Peptidase_U32"/>
</dbReference>
<dbReference type="PANTHER" id="PTHR30217">
    <property type="entry name" value="PEPTIDASE U32 FAMILY"/>
    <property type="match status" value="1"/>
</dbReference>
<comment type="caution">
    <text evidence="1">The sequence shown here is derived from an EMBL/GenBank/DDBJ whole genome shotgun (WGS) entry which is preliminary data.</text>
</comment>
<proteinExistence type="predicted"/>
<accession>A0A7X3FH76</accession>
<evidence type="ECO:0000313" key="2">
    <source>
        <dbReference type="Proteomes" id="UP000490800"/>
    </source>
</evidence>
<dbReference type="EMBL" id="RHLK01000003">
    <property type="protein sequence ID" value="MVO99609.1"/>
    <property type="molecule type" value="Genomic_DNA"/>
</dbReference>
<dbReference type="Proteomes" id="UP000490800">
    <property type="component" value="Unassembled WGS sequence"/>
</dbReference>
<dbReference type="AlphaFoldDB" id="A0A7X3FH76"/>
<evidence type="ECO:0000313" key="1">
    <source>
        <dbReference type="EMBL" id="MVO99609.1"/>
    </source>
</evidence>
<dbReference type="Pfam" id="PF01136">
    <property type="entry name" value="Peptidase_U32"/>
    <property type="match status" value="1"/>
</dbReference>
<reference evidence="1 2" key="1">
    <citation type="journal article" date="2019" name="Microorganisms">
        <title>Paenibacillus lutrae sp. nov., A Chitinolytic Species Isolated from A River Otter in Castril Natural Park, Granada, Spain.</title>
        <authorList>
            <person name="Rodriguez M."/>
            <person name="Reina J.C."/>
            <person name="Bejar V."/>
            <person name="Llamas I."/>
        </authorList>
    </citation>
    <scope>NUCLEOTIDE SEQUENCE [LARGE SCALE GENOMIC DNA]</scope>
    <source>
        <strain evidence="1 2">N10</strain>
    </source>
</reference>
<dbReference type="InterPro" id="IPR051454">
    <property type="entry name" value="RNA/ubiquinone_mod_enzymes"/>
</dbReference>
<gene>
    <name evidence="1" type="ORF">EDM21_08710</name>
</gene>
<dbReference type="OrthoDB" id="9807498at2"/>
<dbReference type="PANTHER" id="PTHR30217:SF7">
    <property type="entry name" value="TRNA HYDROXYLATION PROTEIN P2"/>
    <property type="match status" value="1"/>
</dbReference>